<dbReference type="GO" id="GO:0008270">
    <property type="term" value="F:zinc ion binding"/>
    <property type="evidence" value="ECO:0007669"/>
    <property type="project" value="InterPro"/>
</dbReference>
<protein>
    <submittedName>
        <fullName evidence="2">NADPH:quinone reductase</fullName>
    </submittedName>
</protein>
<dbReference type="InterPro" id="IPR020843">
    <property type="entry name" value="ER"/>
</dbReference>
<dbReference type="Proteomes" id="UP000198688">
    <property type="component" value="Chromosome I"/>
</dbReference>
<evidence type="ECO:0000313" key="2">
    <source>
        <dbReference type="EMBL" id="SDS74884.1"/>
    </source>
</evidence>
<dbReference type="SUPFAM" id="SSF51735">
    <property type="entry name" value="NAD(P)-binding Rossmann-fold domains"/>
    <property type="match status" value="1"/>
</dbReference>
<dbReference type="InterPro" id="IPR052733">
    <property type="entry name" value="Chloroplast_QOR"/>
</dbReference>
<dbReference type="PANTHER" id="PTHR44013">
    <property type="entry name" value="ZINC-TYPE ALCOHOL DEHYDROGENASE-LIKE PROTEIN C16A3.02C"/>
    <property type="match status" value="1"/>
</dbReference>
<dbReference type="InterPro" id="IPR011032">
    <property type="entry name" value="GroES-like_sf"/>
</dbReference>
<dbReference type="Pfam" id="PF13602">
    <property type="entry name" value="ADH_zinc_N_2"/>
    <property type="match status" value="1"/>
</dbReference>
<dbReference type="GO" id="GO:0016491">
    <property type="term" value="F:oxidoreductase activity"/>
    <property type="evidence" value="ECO:0007669"/>
    <property type="project" value="InterPro"/>
</dbReference>
<accession>A0A1H1UQP5</accession>
<dbReference type="CDD" id="cd05289">
    <property type="entry name" value="MDR_like_2"/>
    <property type="match status" value="1"/>
</dbReference>
<feature type="domain" description="Enoyl reductase (ER)" evidence="1">
    <location>
        <begin position="11"/>
        <end position="329"/>
    </location>
</feature>
<proteinExistence type="predicted"/>
<dbReference type="STRING" id="113562.SAMN04489716_1517"/>
<evidence type="ECO:0000259" key="1">
    <source>
        <dbReference type="SMART" id="SM00829"/>
    </source>
</evidence>
<dbReference type="SMART" id="SM00829">
    <property type="entry name" value="PKS_ER"/>
    <property type="match status" value="1"/>
</dbReference>
<dbReference type="EMBL" id="LT629758">
    <property type="protein sequence ID" value="SDS74884.1"/>
    <property type="molecule type" value="Genomic_DNA"/>
</dbReference>
<dbReference type="RefSeq" id="WP_231954284.1">
    <property type="nucleotide sequence ID" value="NZ_BOMJ01000053.1"/>
</dbReference>
<name>A0A1H1UQP5_9ACTN</name>
<sequence length="333" mass="35399">MMKAIQFHEAGGPDVLRYDEVPVPAIGPGEVLVRVHAVGINPPDWYLREGMTVMPPEMRPALEFPLTPGTDMSGVVEAVAVDVPEFAVGDEVFGMLRFPGFDGRAYAEYVAAPAADLARKPAGVDHVQAAGAPMAVLTAWQYLIDLGHDVPSPFTGQVHRPVLITPGMTVLVNGAAGGVGHFAVQLAKWKGARVIAVASGRHERFLRELGADEFIDYTTTDAADVARDVDLVIDAVGGPGAQRFLNVLKSGGTILPVFFAEYDPQETARRDITVSNIQVRSNGPQLAEIGRLFDSGLLQVGVDSTYPLSEAAGAHARAAQGHIQGKIVLTVRP</sequence>
<keyword evidence="3" id="KW-1185">Reference proteome</keyword>
<gene>
    <name evidence="2" type="ORF">SAMN04489716_1517</name>
</gene>
<dbReference type="InterPro" id="IPR036291">
    <property type="entry name" value="NAD(P)-bd_dom_sf"/>
</dbReference>
<reference evidence="2 3" key="1">
    <citation type="submission" date="2016-10" db="EMBL/GenBank/DDBJ databases">
        <authorList>
            <person name="de Groot N.N."/>
        </authorList>
    </citation>
    <scope>NUCLEOTIDE SEQUENCE [LARGE SCALE GENOMIC DNA]</scope>
    <source>
        <strain evidence="2 3">DSM 43941</strain>
    </source>
</reference>
<dbReference type="InterPro" id="IPR002364">
    <property type="entry name" value="Quin_OxRdtase/zeta-crystal_CS"/>
</dbReference>
<dbReference type="PANTHER" id="PTHR44013:SF16">
    <property type="entry name" value="ZINC-BINDING DEHYDROGENASE FAMILY OXIDOREDUCTASE"/>
    <property type="match status" value="1"/>
</dbReference>
<evidence type="ECO:0000313" key="3">
    <source>
        <dbReference type="Proteomes" id="UP000198688"/>
    </source>
</evidence>
<dbReference type="Pfam" id="PF08240">
    <property type="entry name" value="ADH_N"/>
    <property type="match status" value="1"/>
</dbReference>
<dbReference type="Gene3D" id="3.90.180.10">
    <property type="entry name" value="Medium-chain alcohol dehydrogenases, catalytic domain"/>
    <property type="match status" value="1"/>
</dbReference>
<organism evidence="2 3">
    <name type="scientific">Actinoplanes derwentensis</name>
    <dbReference type="NCBI Taxonomy" id="113562"/>
    <lineage>
        <taxon>Bacteria</taxon>
        <taxon>Bacillati</taxon>
        <taxon>Actinomycetota</taxon>
        <taxon>Actinomycetes</taxon>
        <taxon>Micromonosporales</taxon>
        <taxon>Micromonosporaceae</taxon>
        <taxon>Actinoplanes</taxon>
    </lineage>
</organism>
<dbReference type="InterPro" id="IPR013154">
    <property type="entry name" value="ADH-like_N"/>
</dbReference>
<dbReference type="Gene3D" id="3.40.50.720">
    <property type="entry name" value="NAD(P)-binding Rossmann-like Domain"/>
    <property type="match status" value="1"/>
</dbReference>
<dbReference type="AlphaFoldDB" id="A0A1H1UQP5"/>
<dbReference type="PROSITE" id="PS01162">
    <property type="entry name" value="QOR_ZETA_CRYSTAL"/>
    <property type="match status" value="1"/>
</dbReference>
<dbReference type="SUPFAM" id="SSF50129">
    <property type="entry name" value="GroES-like"/>
    <property type="match status" value="1"/>
</dbReference>